<dbReference type="GO" id="GO:0005576">
    <property type="term" value="C:extracellular region"/>
    <property type="evidence" value="ECO:0007669"/>
    <property type="project" value="UniProtKB-SubCell"/>
</dbReference>
<feature type="signal peptide" evidence="10">
    <location>
        <begin position="1"/>
        <end position="38"/>
    </location>
</feature>
<dbReference type="InterPro" id="IPR013320">
    <property type="entry name" value="ConA-like_dom_sf"/>
</dbReference>
<evidence type="ECO:0000256" key="1">
    <source>
        <dbReference type="ARBA" id="ARBA00004196"/>
    </source>
</evidence>
<dbReference type="Pfam" id="PF00629">
    <property type="entry name" value="MAM"/>
    <property type="match status" value="1"/>
</dbReference>
<evidence type="ECO:0000256" key="8">
    <source>
        <dbReference type="SAM" id="MobiDB-lite"/>
    </source>
</evidence>
<feature type="domain" description="MAM" evidence="11">
    <location>
        <begin position="893"/>
        <end position="1034"/>
    </location>
</feature>
<organism evidence="12 13">
    <name type="scientific">Cymbomonas tetramitiformis</name>
    <dbReference type="NCBI Taxonomy" id="36881"/>
    <lineage>
        <taxon>Eukaryota</taxon>
        <taxon>Viridiplantae</taxon>
        <taxon>Chlorophyta</taxon>
        <taxon>Pyramimonadophyceae</taxon>
        <taxon>Pyramimonadales</taxon>
        <taxon>Pyramimonadaceae</taxon>
        <taxon>Cymbomonas</taxon>
    </lineage>
</organism>
<evidence type="ECO:0000256" key="4">
    <source>
        <dbReference type="ARBA" id="ARBA00022525"/>
    </source>
</evidence>
<dbReference type="SUPFAM" id="SSF51126">
    <property type="entry name" value="Pectin lyase-like"/>
    <property type="match status" value="4"/>
</dbReference>
<dbReference type="InterPro" id="IPR011050">
    <property type="entry name" value="Pectin_lyase_fold/virulence"/>
</dbReference>
<feature type="region of interest" description="Disordered" evidence="8">
    <location>
        <begin position="314"/>
        <end position="338"/>
    </location>
</feature>
<keyword evidence="7" id="KW-0998">Cell outer membrane</keyword>
<keyword evidence="6 9" id="KW-0472">Membrane</keyword>
<evidence type="ECO:0000259" key="11">
    <source>
        <dbReference type="Pfam" id="PF00629"/>
    </source>
</evidence>
<feature type="transmembrane region" description="Helical" evidence="9">
    <location>
        <begin position="1795"/>
        <end position="1817"/>
    </location>
</feature>
<feature type="transmembrane region" description="Helical" evidence="9">
    <location>
        <begin position="2259"/>
        <end position="2284"/>
    </location>
</feature>
<comment type="caution">
    <text evidence="12">The sequence shown here is derived from an EMBL/GenBank/DDBJ whole genome shotgun (WGS) entry which is preliminary data.</text>
</comment>
<evidence type="ECO:0000256" key="6">
    <source>
        <dbReference type="ARBA" id="ARBA00023136"/>
    </source>
</evidence>
<dbReference type="Gene3D" id="2.60.120.200">
    <property type="match status" value="1"/>
</dbReference>
<dbReference type="InterPro" id="IPR006626">
    <property type="entry name" value="PbH1"/>
</dbReference>
<accession>A0AAE0G8G4</accession>
<dbReference type="Proteomes" id="UP001190700">
    <property type="component" value="Unassembled WGS sequence"/>
</dbReference>
<dbReference type="InterPro" id="IPR000998">
    <property type="entry name" value="MAM_dom"/>
</dbReference>
<evidence type="ECO:0000313" key="12">
    <source>
        <dbReference type="EMBL" id="KAK3273414.1"/>
    </source>
</evidence>
<keyword evidence="13" id="KW-1185">Reference proteome</keyword>
<feature type="chain" id="PRO_5042069977" description="MAM domain-containing protein" evidence="10">
    <location>
        <begin position="39"/>
        <end position="2427"/>
    </location>
</feature>
<evidence type="ECO:0000256" key="10">
    <source>
        <dbReference type="SAM" id="SignalP"/>
    </source>
</evidence>
<name>A0AAE0G8G4_9CHLO</name>
<feature type="transmembrane region" description="Helical" evidence="9">
    <location>
        <begin position="2228"/>
        <end position="2247"/>
    </location>
</feature>
<sequence length="2427" mass="256667">MYVGQLSCVGRCCWIRHVHLGLKIGAILLHLQALCVYAGPRHPPPIIDSENSVLKSQNEWPQDKDVHRDLTKRHRFSAGNPAPSESVERATSFQSSLKLQLEAQPYRSLSSGHQTGVAPIGPYFSPYGESAAAATSAPPKQNPNTATAGRIVAGAGGSPASVHRGLGACVDSDACLTKAWGSGHECWSSVHHCSGSHSALVVECCPVTCRLCREAPTALAPTPEYVAVREGLCAATEYSTISSIAECEAAAVALSVPHTSAMLTDAPEYVPGCSLSLAGRLHVNGPRGLAVCGPRGGNEACLCKRPLAAAPATRHLTASSTSSENVSLAPPPPPSDDSVVIISDPSRGAEELAEAIEAAGVDTVLLYTSMVLTQELPIISRTFSIIGECPGELCEVDGGGTVQLFMAEASAEDAVEVRLVGLLLRGGYHKSTGGAMLLDGGAALWVYNSTIQECFAKNGGGIYTIGGAVTLLHSRVCGNKASKSGGGLYAAEGEVFLDRSSVWGNSADSDGGGIYGDPASAVTVGNHSIVGNNTAGASGGGIYVDADSGIAVTDDSAVRGNVAGENGGGIFASKNSIITVTWHSSISNNSADSSGGGIYVDANSGIAVTDDSAVRGNVAGMSGGGIFAGKEGQVRVSDHSAVTNNTAATRHGGGIRVKTNSIVHVTRHSAVCYNVADLNSFGGGIQAGKQSEVELDSSSTVCANEAGHGGGVYIKPNSVLRVRGRSSVVRNSAAQGSGGGMFFQGSGTSEVVGGSAVDENYALDDGGGIYASGECTWWIAQGSSVSGNDAGFSGGGLHMSSVREIRVENSTVERNSAGRLGGGIYAETCAHVDVASSSVSNNTAQGGAGIYSFMPTVSHNVVFYENFENGDLGAFSSGGTTTGDGVCEEVDLWDARYEGGRRKTGPSGAMWGDYYAVALGKNEEDLISTATLTTTSYVLKQTDCNANVSFGYHMYGQHVGNLSFQLQVVDDDDWIDVGAWNGQQHDSSEAEYTEVSFNISEWVYDHCQFKLRFVVIPTEKRGDIAIDEVRVESCGTALLLGPDTSVLHNMAADGDGGGVFMKAGNLVLANRSIIGHNWARGSGGGLHLGQGNISVRYSRVEHNLALGNGGGIFSSGQGTHVVVRRHSQVWRNTAHGYGGAVYGAPGGKVLVAEHATMRENKAELKGGAIYSSSGGEVVLLEHVMLFGNAAVDVGGGIYLEKGSALHVSDSLLSNNRAKDGAAAAGEDRCFLELAYGTEVANNSAHGSGGAVLARKQSRVLLRGGVAVLDNSAQLFGGGLFAELGSAVQMLPGTVLEGNSATYQGGSIYLTAGSTVSATDCSVSSGYAGDQGGGLVVAKLSSAVLHGTRVANCHADFGGGASVGGESLLTVVNSTFSNNHATETGGALSVAAEARLSRMLLSENSAQYGGATSAEEGSSMNVSEVVYASNQAQWGGGMAVSSAALAVEVCNSNFSANHAQEWGSGIFLVWPNNGSTLRLRELQFVGNTAGAMGDAIFWKTEPEAGGWVAPGTVPPECVSCASDTILLASTAVGSRILQNNQEVTDGSVTCDSNYIISPLFQYVAVDYYGNVAHVEAAVLVFIASLNAVVANVSGQVLEVYEREGAFFHSLVVTGVPGGVFELVLAPSESSWMTARVNVTLNLCLLGEEYDSETHRCTRCPPGFLSFDNMSACTACIATEETEKVEGIECLGGAEYRIDQGGWISPNSQYCPTAACFLERVELCSGNADACTTANSSQRQGVGAVDAARIQEHLCNEEEFIRGVVCGGGNVPVVCSADHTHGILWDDCHVCPSRIKLIMRVALVIMVTTGVLLLVYMRVNMQVMSQLPGLYDRDVLPEELVFITSLMRVANIDLVSMLNGKCIMYYLLPKGGVAASSYWVSFYSAVLTPWAWPLLFKLVYSVMRRYTKSDSVQEPRVTVCRSDSVQEMSRRRTLQAGCAAVSLFLMILIHPGVSTSIIMLFKCDKFYYDAADYTKMQFWLRDDASIECLTTIWWIGAGFAFAMVPAFICGFPMSLFFGMRHLRQYMKARLMRADVVRNRHLVRTGKWKLIPQDVESAGDWQIALFGVAPETAIAMLDSETGATGEALEMYLHGDTFQFQDTECGGDRIAEVPVEQRTLLLADGSQIVAEMLKKLDISSTEVLDSSWVAVTMLDEALLQKAFEQLTDMYKDAYYYWPHYEMLRRIMQTSVVVVAELLLGTASALLFAVLVSSFAVAVHIRHTPYNNDSLQRLQGVILINQFLVQLALLYVHGAGSSQSIGVALLALQFGLMGYSMVLLVPAYSLLFVSLKSGLFKLRSAMQPRLSQNYKRHVEPREHMLEMTVLDGAEVEFGNNSPEYAEDLNCNHTSSHLSGMDVSEGRASPSLDSCTFEERLDEKADTALVANFPVAMHNTDSVPQLDWIENPIAEQSWDGTRPLAPRLRVNPQLIYH</sequence>
<keyword evidence="9" id="KW-0812">Transmembrane</keyword>
<evidence type="ECO:0000313" key="13">
    <source>
        <dbReference type="Proteomes" id="UP001190700"/>
    </source>
</evidence>
<dbReference type="InterPro" id="IPR003368">
    <property type="entry name" value="POMP_repeat"/>
</dbReference>
<dbReference type="GO" id="GO:0016020">
    <property type="term" value="C:membrane"/>
    <property type="evidence" value="ECO:0007669"/>
    <property type="project" value="InterPro"/>
</dbReference>
<feature type="transmembrane region" description="Helical" evidence="9">
    <location>
        <begin position="2187"/>
        <end position="2216"/>
    </location>
</feature>
<proteinExistence type="predicted"/>
<keyword evidence="5 10" id="KW-0732">Signal</keyword>
<dbReference type="PANTHER" id="PTHR11319">
    <property type="entry name" value="G PROTEIN-COUPLED RECEPTOR-RELATED"/>
    <property type="match status" value="1"/>
</dbReference>
<dbReference type="SUPFAM" id="SSF49899">
    <property type="entry name" value="Concanavalin A-like lectins/glucanases"/>
    <property type="match status" value="1"/>
</dbReference>
<feature type="transmembrane region" description="Helical" evidence="9">
    <location>
        <begin position="1876"/>
        <end position="1898"/>
    </location>
</feature>
<protein>
    <recommendedName>
        <fullName evidence="11">MAM domain-containing protein</fullName>
    </recommendedName>
</protein>
<feature type="transmembrane region" description="Helical" evidence="9">
    <location>
        <begin position="1990"/>
        <end position="2015"/>
    </location>
</feature>
<evidence type="ECO:0000256" key="7">
    <source>
        <dbReference type="ARBA" id="ARBA00023237"/>
    </source>
</evidence>
<feature type="transmembrane region" description="Helical" evidence="9">
    <location>
        <begin position="1936"/>
        <end position="1959"/>
    </location>
</feature>
<keyword evidence="4" id="KW-0964">Secreted</keyword>
<keyword evidence="9" id="KW-1133">Transmembrane helix</keyword>
<evidence type="ECO:0000256" key="9">
    <source>
        <dbReference type="SAM" id="Phobius"/>
    </source>
</evidence>
<evidence type="ECO:0000256" key="2">
    <source>
        <dbReference type="ARBA" id="ARBA00004442"/>
    </source>
</evidence>
<reference evidence="12 13" key="1">
    <citation type="journal article" date="2015" name="Genome Biol. Evol.">
        <title>Comparative Genomics of a Bacterivorous Green Alga Reveals Evolutionary Causalities and Consequences of Phago-Mixotrophic Mode of Nutrition.</title>
        <authorList>
            <person name="Burns J.A."/>
            <person name="Paasch A."/>
            <person name="Narechania A."/>
            <person name="Kim E."/>
        </authorList>
    </citation>
    <scope>NUCLEOTIDE SEQUENCE [LARGE SCALE GENOMIC DNA]</scope>
    <source>
        <strain evidence="12 13">PLY_AMNH</strain>
    </source>
</reference>
<evidence type="ECO:0000256" key="5">
    <source>
        <dbReference type="ARBA" id="ARBA00022729"/>
    </source>
</evidence>
<dbReference type="Pfam" id="PF02415">
    <property type="entry name" value="Chlam_PMP"/>
    <property type="match status" value="2"/>
</dbReference>
<dbReference type="PANTHER" id="PTHR11319:SF35">
    <property type="entry name" value="OUTER MEMBRANE PROTEIN PMPC-RELATED"/>
    <property type="match status" value="1"/>
</dbReference>
<feature type="compositionally biased region" description="Polar residues" evidence="8">
    <location>
        <begin position="316"/>
        <end position="326"/>
    </location>
</feature>
<dbReference type="SMART" id="SM00710">
    <property type="entry name" value="PbH1"/>
    <property type="match status" value="20"/>
</dbReference>
<comment type="subcellular location">
    <subcellularLocation>
        <location evidence="1">Cell envelope</location>
    </subcellularLocation>
    <subcellularLocation>
        <location evidence="2">Cell outer membrane</location>
    </subcellularLocation>
    <subcellularLocation>
        <location evidence="3">Secreted</location>
    </subcellularLocation>
</comment>
<evidence type="ECO:0000256" key="3">
    <source>
        <dbReference type="ARBA" id="ARBA00004613"/>
    </source>
</evidence>
<dbReference type="EMBL" id="LGRX02008494">
    <property type="protein sequence ID" value="KAK3273414.1"/>
    <property type="molecule type" value="Genomic_DNA"/>
</dbReference>
<gene>
    <name evidence="12" type="ORF">CYMTET_18343</name>
</gene>